<evidence type="ECO:0000259" key="7">
    <source>
        <dbReference type="PROSITE" id="PS50853"/>
    </source>
</evidence>
<dbReference type="InterPro" id="IPR000421">
    <property type="entry name" value="FA58C"/>
</dbReference>
<dbReference type="SMART" id="SM00060">
    <property type="entry name" value="FN3"/>
    <property type="match status" value="1"/>
</dbReference>
<dbReference type="PANTHER" id="PTHR42812:SF14">
    <property type="entry name" value="SECRETED PROTEIN"/>
    <property type="match status" value="1"/>
</dbReference>
<dbReference type="InterPro" id="IPR006710">
    <property type="entry name" value="Glyco_hydro_43"/>
</dbReference>
<dbReference type="GO" id="GO:0005975">
    <property type="term" value="P:carbohydrate metabolic process"/>
    <property type="evidence" value="ECO:0007669"/>
    <property type="project" value="InterPro"/>
</dbReference>
<dbReference type="Proteomes" id="UP001155483">
    <property type="component" value="Unassembled WGS sequence"/>
</dbReference>
<reference evidence="8" key="1">
    <citation type="submission" date="2022-09" db="EMBL/GenBank/DDBJ databases">
        <authorList>
            <person name="Yuan C."/>
            <person name="Ke Z."/>
        </authorList>
    </citation>
    <scope>NUCLEOTIDE SEQUENCE</scope>
    <source>
        <strain evidence="8">LB-8</strain>
    </source>
</reference>
<feature type="chain" id="PRO_5040888196" evidence="5">
    <location>
        <begin position="24"/>
        <end position="566"/>
    </location>
</feature>
<dbReference type="Gene3D" id="2.60.40.10">
    <property type="entry name" value="Immunoglobulins"/>
    <property type="match status" value="1"/>
</dbReference>
<evidence type="ECO:0000256" key="4">
    <source>
        <dbReference type="RuleBase" id="RU361187"/>
    </source>
</evidence>
<evidence type="ECO:0000256" key="2">
    <source>
        <dbReference type="ARBA" id="ARBA00022801"/>
    </source>
</evidence>
<dbReference type="RefSeq" id="WP_279299644.1">
    <property type="nucleotide sequence ID" value="NZ_JAOTIF010000030.1"/>
</dbReference>
<dbReference type="CDD" id="cd00063">
    <property type="entry name" value="FN3"/>
    <property type="match status" value="1"/>
</dbReference>
<evidence type="ECO:0000256" key="3">
    <source>
        <dbReference type="ARBA" id="ARBA00023295"/>
    </source>
</evidence>
<name>A0A9X2Y0C0_9BACT</name>
<dbReference type="SUPFAM" id="SSF49265">
    <property type="entry name" value="Fibronectin type III"/>
    <property type="match status" value="1"/>
</dbReference>
<comment type="caution">
    <text evidence="8">The sequence shown here is derived from an EMBL/GenBank/DDBJ whole genome shotgun (WGS) entry which is preliminary data.</text>
</comment>
<dbReference type="PROSITE" id="PS50022">
    <property type="entry name" value="FA58C_3"/>
    <property type="match status" value="1"/>
</dbReference>
<dbReference type="Gene3D" id="2.115.10.20">
    <property type="entry name" value="Glycosyl hydrolase domain, family 43"/>
    <property type="match status" value="1"/>
</dbReference>
<dbReference type="EMBL" id="JAOTIF010000030">
    <property type="protein sequence ID" value="MCU7552207.1"/>
    <property type="molecule type" value="Genomic_DNA"/>
</dbReference>
<dbReference type="InterPro" id="IPR013783">
    <property type="entry name" value="Ig-like_fold"/>
</dbReference>
<feature type="domain" description="Fibronectin type-III" evidence="7">
    <location>
        <begin position="484"/>
        <end position="566"/>
    </location>
</feature>
<dbReference type="Gene3D" id="2.60.120.260">
    <property type="entry name" value="Galactose-binding domain-like"/>
    <property type="match status" value="1"/>
</dbReference>
<keyword evidence="5" id="KW-0732">Signal</keyword>
<dbReference type="GO" id="GO:0004553">
    <property type="term" value="F:hydrolase activity, hydrolyzing O-glycosyl compounds"/>
    <property type="evidence" value="ECO:0007669"/>
    <property type="project" value="InterPro"/>
</dbReference>
<dbReference type="CDD" id="cd08982">
    <property type="entry name" value="GH43-like"/>
    <property type="match status" value="1"/>
</dbReference>
<feature type="domain" description="F5/8 type C" evidence="6">
    <location>
        <begin position="328"/>
        <end position="479"/>
    </location>
</feature>
<gene>
    <name evidence="8" type="ORF">OCK74_24020</name>
</gene>
<evidence type="ECO:0000256" key="5">
    <source>
        <dbReference type="SAM" id="SignalP"/>
    </source>
</evidence>
<evidence type="ECO:0000259" key="6">
    <source>
        <dbReference type="PROSITE" id="PS50022"/>
    </source>
</evidence>
<dbReference type="InterPro" id="IPR023296">
    <property type="entry name" value="Glyco_hydro_beta-prop_sf"/>
</dbReference>
<evidence type="ECO:0000256" key="1">
    <source>
        <dbReference type="ARBA" id="ARBA00009865"/>
    </source>
</evidence>
<protein>
    <submittedName>
        <fullName evidence="8">Family 43 glycosylhydrolase</fullName>
    </submittedName>
</protein>
<dbReference type="Pfam" id="PF04616">
    <property type="entry name" value="Glyco_hydro_43"/>
    <property type="match status" value="1"/>
</dbReference>
<dbReference type="Pfam" id="PF00754">
    <property type="entry name" value="F5_F8_type_C"/>
    <property type="match status" value="1"/>
</dbReference>
<dbReference type="Pfam" id="PF00041">
    <property type="entry name" value="fn3"/>
    <property type="match status" value="1"/>
</dbReference>
<accession>A0A9X2Y0C0</accession>
<dbReference type="SUPFAM" id="SSF75005">
    <property type="entry name" value="Arabinanase/levansucrase/invertase"/>
    <property type="match status" value="1"/>
</dbReference>
<feature type="signal peptide" evidence="5">
    <location>
        <begin position="1"/>
        <end position="23"/>
    </location>
</feature>
<comment type="similarity">
    <text evidence="1 4">Belongs to the glycosyl hydrolase 43 family.</text>
</comment>
<evidence type="ECO:0000313" key="9">
    <source>
        <dbReference type="Proteomes" id="UP001155483"/>
    </source>
</evidence>
<dbReference type="AlphaFoldDB" id="A0A9X2Y0C0"/>
<dbReference type="InterPro" id="IPR008979">
    <property type="entry name" value="Galactose-bd-like_sf"/>
</dbReference>
<dbReference type="PROSITE" id="PS50853">
    <property type="entry name" value="FN3"/>
    <property type="match status" value="1"/>
</dbReference>
<dbReference type="InterPro" id="IPR036116">
    <property type="entry name" value="FN3_sf"/>
</dbReference>
<dbReference type="PANTHER" id="PTHR42812">
    <property type="entry name" value="BETA-XYLOSIDASE"/>
    <property type="match status" value="1"/>
</dbReference>
<organism evidence="8 9">
    <name type="scientific">Paraflavisolibacter caeni</name>
    <dbReference type="NCBI Taxonomy" id="2982496"/>
    <lineage>
        <taxon>Bacteria</taxon>
        <taxon>Pseudomonadati</taxon>
        <taxon>Bacteroidota</taxon>
        <taxon>Chitinophagia</taxon>
        <taxon>Chitinophagales</taxon>
        <taxon>Chitinophagaceae</taxon>
        <taxon>Paraflavisolibacter</taxon>
    </lineage>
</organism>
<keyword evidence="2 4" id="KW-0378">Hydrolase</keyword>
<dbReference type="InterPro" id="IPR051795">
    <property type="entry name" value="Glycosyl_Hydrlase_43"/>
</dbReference>
<dbReference type="InterPro" id="IPR003961">
    <property type="entry name" value="FN3_dom"/>
</dbReference>
<keyword evidence="3 4" id="KW-0326">Glycosidase</keyword>
<dbReference type="SUPFAM" id="SSF49785">
    <property type="entry name" value="Galactose-binding domain-like"/>
    <property type="match status" value="1"/>
</dbReference>
<keyword evidence="9" id="KW-1185">Reference proteome</keyword>
<reference evidence="8" key="2">
    <citation type="submission" date="2023-04" db="EMBL/GenBank/DDBJ databases">
        <title>Paracnuella aquatica gen. nov., sp. nov., a member of the family Chitinophagaceae isolated from a hot spring.</title>
        <authorList>
            <person name="Wang C."/>
        </authorList>
    </citation>
    <scope>NUCLEOTIDE SEQUENCE</scope>
    <source>
        <strain evidence="8">LB-8</strain>
    </source>
</reference>
<proteinExistence type="inferred from homology"/>
<evidence type="ECO:0000313" key="8">
    <source>
        <dbReference type="EMBL" id="MCU7552207.1"/>
    </source>
</evidence>
<sequence>MTKLLWALAFTIAILATAQQATAQQATGSFCNPLNLNYRFSYDSPAYREAADPVMHIYKGKYFLYASKSGGYWYSDDMLNWVYRPSTTLPVEDYAPTVETIHDTAFFIASKGKMKIYYSTNPLEDNWKVYNSLSISMTDPALFKDDDGRVYFYYGCSSKDPIMGIELDPKRRLDTIGSPLVLIQHNFKKYGWEEHGELNNNGKDGWNEGSWMNKHNGKYYLQYAAPGTEFKVYGDGVYVSDKPLGPFTYMPNSPFSYKPSGFINGAGHGCTFKDKYGNYWHIATMAISVRHMFERRLGLFPVFFDADGQLHCNTAFGDYPMQIVNRKMNFEKESLFTGWMLLSYNKPVTASSEMPGHAATMANDEEARSWWCAASGNSGEWLQMDLQQLSTIRAIQVNFADEGARLKAGMPVKPYQYSIAASSDGKQWKLIADKTANTVDVTHDYIVLPQSIKARFVKITNHQVPDGAFSLSGFRIFGKGNGKAPQAVKEVSVQRDASDTRRATIQWKPSPGATGYVIYFGNEKTKLYHSVMLYGKNTLDLPGLNKDVPYFFRVDAFNENGITKGN</sequence>